<evidence type="ECO:0000256" key="1">
    <source>
        <dbReference type="ARBA" id="ARBA00023015"/>
    </source>
</evidence>
<dbReference type="CDD" id="cd12148">
    <property type="entry name" value="fungal_TF_MHR"/>
    <property type="match status" value="1"/>
</dbReference>
<reference evidence="4" key="1">
    <citation type="submission" date="2022-10" db="EMBL/GenBank/DDBJ databases">
        <title>Culturing micro-colonial fungi from biological soil crusts in the Mojave desert and describing Neophaeococcomyces mojavensis, and introducing the new genera and species Taxawa tesnikishii.</title>
        <authorList>
            <person name="Kurbessoian T."/>
            <person name="Stajich J.E."/>
        </authorList>
    </citation>
    <scope>NUCLEOTIDE SEQUENCE</scope>
    <source>
        <strain evidence="4">TK_41</strain>
    </source>
</reference>
<evidence type="ECO:0008006" key="6">
    <source>
        <dbReference type="Google" id="ProtNLM"/>
    </source>
</evidence>
<keyword evidence="2" id="KW-0804">Transcription</keyword>
<comment type="caution">
    <text evidence="4">The sequence shown here is derived from an EMBL/GenBank/DDBJ whole genome shotgun (WGS) entry which is preliminary data.</text>
</comment>
<name>A0AA38X6P8_9EURO</name>
<dbReference type="AlphaFoldDB" id="A0AA38X6P8"/>
<evidence type="ECO:0000313" key="5">
    <source>
        <dbReference type="Proteomes" id="UP001172673"/>
    </source>
</evidence>
<dbReference type="PANTHER" id="PTHR47840">
    <property type="entry name" value="ZN(II)2CYS6 TRANSCRIPTION FACTOR (EUROFUNG)-RELATED"/>
    <property type="match status" value="1"/>
</dbReference>
<evidence type="ECO:0000313" key="4">
    <source>
        <dbReference type="EMBL" id="KAJ9607598.1"/>
    </source>
</evidence>
<sequence>MTEVESNATGPLLSAGSVNGSVTAPIEADDNPPLMSLFDNEVFGHQEQSSSADAGRESHRAQLLHGAPDLQLEKLCLVLGALLPSQEDANTIAAATNAWGIARTIYPANEGAKNPQFHVATISKASPLVIARNLMKFAIFLQQMPPEFDPRSLHFESPVQSVLQQYLHTVTDLVTSKDDYACTLEGLECLLLQSLFYINDGNLRRAWLAARRCLAVAQFLGLQKSYLAFVRKPSGDADQKARAFMWVRTVMVDRYLAPILGLPSGVTEDCFGDKSDMCQILDPLDILERRLCVIAGLIAARNQKEPPPGYNATLDIDDKMELFAKEVGDTLSRIPDLSTSACSREEDTPYKVVLNQLWFYQLTLFLHIPWMLRAFTDNKFEYSRISCLHASREALKRYLALRSTNNTQGVARVVDFATVIASTTLILNQVGSAPQSTDTKHKGNDLHLVEDVVESMRTVSRGSGELMARQGVQVVEALMKLSSSDPGNMASGSVRLTIPFFGPISIRKGNPKRNPAPGALMSTYKDQTDMLGGPHELNLASGAAGDGGAENNATFDHGNQLSFEHTDMSESGWLPPLEAWDFDNISDLGNGFGLWDVPSWDP</sequence>
<keyword evidence="3" id="KW-0539">Nucleus</keyword>
<protein>
    <recommendedName>
        <fullName evidence="6">Transcription factor domain-containing protein</fullName>
    </recommendedName>
</protein>
<proteinExistence type="predicted"/>
<gene>
    <name evidence="4" type="ORF">H2200_007676</name>
</gene>
<keyword evidence="1" id="KW-0805">Transcription regulation</keyword>
<evidence type="ECO:0000256" key="2">
    <source>
        <dbReference type="ARBA" id="ARBA00023163"/>
    </source>
</evidence>
<evidence type="ECO:0000256" key="3">
    <source>
        <dbReference type="ARBA" id="ARBA00023242"/>
    </source>
</evidence>
<keyword evidence="5" id="KW-1185">Reference proteome</keyword>
<dbReference type="Proteomes" id="UP001172673">
    <property type="component" value="Unassembled WGS sequence"/>
</dbReference>
<organism evidence="4 5">
    <name type="scientific">Cladophialophora chaetospira</name>
    <dbReference type="NCBI Taxonomy" id="386627"/>
    <lineage>
        <taxon>Eukaryota</taxon>
        <taxon>Fungi</taxon>
        <taxon>Dikarya</taxon>
        <taxon>Ascomycota</taxon>
        <taxon>Pezizomycotina</taxon>
        <taxon>Eurotiomycetes</taxon>
        <taxon>Chaetothyriomycetidae</taxon>
        <taxon>Chaetothyriales</taxon>
        <taxon>Herpotrichiellaceae</taxon>
        <taxon>Cladophialophora</taxon>
    </lineage>
</organism>
<dbReference type="PANTHER" id="PTHR47840:SF1">
    <property type="entry name" value="ZN(II)2CYS6 TRANSCRIPTION FACTOR (EUROFUNG)"/>
    <property type="match status" value="1"/>
</dbReference>
<accession>A0AA38X6P8</accession>
<dbReference type="EMBL" id="JAPDRK010000011">
    <property type="protein sequence ID" value="KAJ9607598.1"/>
    <property type="molecule type" value="Genomic_DNA"/>
</dbReference>